<keyword evidence="3" id="KW-1185">Reference proteome</keyword>
<comment type="caution">
    <text evidence="2">The sequence shown here is derived from an EMBL/GenBank/DDBJ whole genome shotgun (WGS) entry which is preliminary data.</text>
</comment>
<evidence type="ECO:0000256" key="1">
    <source>
        <dbReference type="SAM" id="Phobius"/>
    </source>
</evidence>
<dbReference type="STRING" id="1297569.MESS2_450006"/>
<keyword evidence="1" id="KW-0472">Membrane</keyword>
<evidence type="ECO:0000313" key="3">
    <source>
        <dbReference type="Proteomes" id="UP000012062"/>
    </source>
</evidence>
<dbReference type="AlphaFoldDB" id="M5ERR2"/>
<accession>M5ERR2</accession>
<organism evidence="2 3">
    <name type="scientific">Mesorhizobium metallidurans STM 2683</name>
    <dbReference type="NCBI Taxonomy" id="1297569"/>
    <lineage>
        <taxon>Bacteria</taxon>
        <taxon>Pseudomonadati</taxon>
        <taxon>Pseudomonadota</taxon>
        <taxon>Alphaproteobacteria</taxon>
        <taxon>Hyphomicrobiales</taxon>
        <taxon>Phyllobacteriaceae</taxon>
        <taxon>Mesorhizobium</taxon>
    </lineage>
</organism>
<sequence length="34" mass="3566">MGIYGWFFGVAIAGAIYCVLRTMVLGAGARMAKA</sequence>
<feature type="transmembrane region" description="Helical" evidence="1">
    <location>
        <begin position="6"/>
        <end position="29"/>
    </location>
</feature>
<name>M5ERR2_9HYPH</name>
<dbReference type="EMBL" id="CAUM01000112">
    <property type="protein sequence ID" value="CCV06992.1"/>
    <property type="molecule type" value="Genomic_DNA"/>
</dbReference>
<dbReference type="Proteomes" id="UP000012062">
    <property type="component" value="Unassembled WGS sequence"/>
</dbReference>
<gene>
    <name evidence="2" type="ORF">MESS2_450006</name>
</gene>
<reference evidence="2 3" key="1">
    <citation type="submission" date="2013-02" db="EMBL/GenBank/DDBJ databases">
        <authorList>
            <person name="Genoscope - CEA"/>
        </authorList>
    </citation>
    <scope>NUCLEOTIDE SEQUENCE [LARGE SCALE GENOMIC DNA]</scope>
    <source>
        <strain evidence="2 3">STM 2683</strain>
    </source>
</reference>
<proteinExistence type="predicted"/>
<keyword evidence="1" id="KW-1133">Transmembrane helix</keyword>
<keyword evidence="1" id="KW-0812">Transmembrane</keyword>
<protein>
    <submittedName>
        <fullName evidence="2">Uncharacterized protein</fullName>
    </submittedName>
</protein>
<evidence type="ECO:0000313" key="2">
    <source>
        <dbReference type="EMBL" id="CCV06992.1"/>
    </source>
</evidence>